<keyword evidence="3" id="KW-1185">Reference proteome</keyword>
<dbReference type="AlphaFoldDB" id="A0AAN6YCH6"/>
<protein>
    <submittedName>
        <fullName evidence="2">Uncharacterized protein</fullName>
    </submittedName>
</protein>
<reference evidence="2" key="2">
    <citation type="submission" date="2023-05" db="EMBL/GenBank/DDBJ databases">
        <authorList>
            <consortium name="Lawrence Berkeley National Laboratory"/>
            <person name="Steindorff A."/>
            <person name="Hensen N."/>
            <person name="Bonometti L."/>
            <person name="Westerberg I."/>
            <person name="Brannstrom I.O."/>
            <person name="Guillou S."/>
            <person name="Cros-Aarteil S."/>
            <person name="Calhoun S."/>
            <person name="Haridas S."/>
            <person name="Kuo A."/>
            <person name="Mondo S."/>
            <person name="Pangilinan J."/>
            <person name="Riley R."/>
            <person name="Labutti K."/>
            <person name="Andreopoulos B."/>
            <person name="Lipzen A."/>
            <person name="Chen C."/>
            <person name="Yanf M."/>
            <person name="Daum C."/>
            <person name="Ng V."/>
            <person name="Clum A."/>
            <person name="Ohm R."/>
            <person name="Martin F."/>
            <person name="Silar P."/>
            <person name="Natvig D."/>
            <person name="Lalanne C."/>
            <person name="Gautier V."/>
            <person name="Ament-Velasquez S.L."/>
            <person name="Kruys A."/>
            <person name="Hutchinson M.I."/>
            <person name="Powell A.J."/>
            <person name="Barry K."/>
            <person name="Miller A.N."/>
            <person name="Grigoriev I.V."/>
            <person name="Debuchy R."/>
            <person name="Gladieux P."/>
            <person name="Thoren M.H."/>
            <person name="Johannesson H."/>
        </authorList>
    </citation>
    <scope>NUCLEOTIDE SEQUENCE</scope>
    <source>
        <strain evidence="2">PSN293</strain>
    </source>
</reference>
<reference evidence="2" key="1">
    <citation type="journal article" date="2023" name="Mol. Phylogenet. Evol.">
        <title>Genome-scale phylogeny and comparative genomics of the fungal order Sordariales.</title>
        <authorList>
            <person name="Hensen N."/>
            <person name="Bonometti L."/>
            <person name="Westerberg I."/>
            <person name="Brannstrom I.O."/>
            <person name="Guillou S."/>
            <person name="Cros-Aarteil S."/>
            <person name="Calhoun S."/>
            <person name="Haridas S."/>
            <person name="Kuo A."/>
            <person name="Mondo S."/>
            <person name="Pangilinan J."/>
            <person name="Riley R."/>
            <person name="LaButti K."/>
            <person name="Andreopoulos B."/>
            <person name="Lipzen A."/>
            <person name="Chen C."/>
            <person name="Yan M."/>
            <person name="Daum C."/>
            <person name="Ng V."/>
            <person name="Clum A."/>
            <person name="Steindorff A."/>
            <person name="Ohm R.A."/>
            <person name="Martin F."/>
            <person name="Silar P."/>
            <person name="Natvig D.O."/>
            <person name="Lalanne C."/>
            <person name="Gautier V."/>
            <person name="Ament-Velasquez S.L."/>
            <person name="Kruys A."/>
            <person name="Hutchinson M.I."/>
            <person name="Powell A.J."/>
            <person name="Barry K."/>
            <person name="Miller A.N."/>
            <person name="Grigoriev I.V."/>
            <person name="Debuchy R."/>
            <person name="Gladieux P."/>
            <person name="Hiltunen Thoren M."/>
            <person name="Johannesson H."/>
        </authorList>
    </citation>
    <scope>NUCLEOTIDE SEQUENCE</scope>
    <source>
        <strain evidence="2">PSN293</strain>
    </source>
</reference>
<sequence length="329" mass="36784">MDKFTITVFRYQYRNPRGKVPCAYLESTQNMTETGRTPPRIVAREVGGSNDNHVQWVSVDKIIPIADDDDDDNGKRGALSFRGTSLVHGVIRHASWQHDVGDKIWLRSDMPLFKGRKAVPIVNLTQGRSAEAYIRDIDWIPQKRQKTGGGSLLLTIAGPKFPYYSPSLGPHRMAIVVDGVKQVHSPLPIYTPRPSPVTTTAQGLSSQPTAAAAAAAAQNEDLETETETELERIDRERARLDNSEDHYAFKIITVEELERDFETIAGIVEVVSVPAFVTAASTKTKKARRRRIHVVELRDDGHGDNYEEEEEVRERIVEGLVDVFSKIGE</sequence>
<name>A0AAN6YCH6_9PEZI</name>
<proteinExistence type="predicted"/>
<evidence type="ECO:0000256" key="1">
    <source>
        <dbReference type="SAM" id="MobiDB-lite"/>
    </source>
</evidence>
<evidence type="ECO:0000313" key="2">
    <source>
        <dbReference type="EMBL" id="KAK4214097.1"/>
    </source>
</evidence>
<dbReference type="EMBL" id="MU858099">
    <property type="protein sequence ID" value="KAK4214097.1"/>
    <property type="molecule type" value="Genomic_DNA"/>
</dbReference>
<evidence type="ECO:0000313" key="3">
    <source>
        <dbReference type="Proteomes" id="UP001301769"/>
    </source>
</evidence>
<feature type="compositionally biased region" description="Polar residues" evidence="1">
    <location>
        <begin position="196"/>
        <end position="209"/>
    </location>
</feature>
<organism evidence="2 3">
    <name type="scientific">Rhypophila decipiens</name>
    <dbReference type="NCBI Taxonomy" id="261697"/>
    <lineage>
        <taxon>Eukaryota</taxon>
        <taxon>Fungi</taxon>
        <taxon>Dikarya</taxon>
        <taxon>Ascomycota</taxon>
        <taxon>Pezizomycotina</taxon>
        <taxon>Sordariomycetes</taxon>
        <taxon>Sordariomycetidae</taxon>
        <taxon>Sordariales</taxon>
        <taxon>Naviculisporaceae</taxon>
        <taxon>Rhypophila</taxon>
    </lineage>
</organism>
<dbReference type="Proteomes" id="UP001301769">
    <property type="component" value="Unassembled WGS sequence"/>
</dbReference>
<gene>
    <name evidence="2" type="ORF">QBC37DRAFT_160480</name>
</gene>
<accession>A0AAN6YCH6</accession>
<comment type="caution">
    <text evidence="2">The sequence shown here is derived from an EMBL/GenBank/DDBJ whole genome shotgun (WGS) entry which is preliminary data.</text>
</comment>
<feature type="region of interest" description="Disordered" evidence="1">
    <location>
        <begin position="193"/>
        <end position="226"/>
    </location>
</feature>